<gene>
    <name evidence="7" type="ORF">BUZ61_04265</name>
</gene>
<dbReference type="OrthoDB" id="2456443at2"/>
<feature type="transmembrane region" description="Helical" evidence="5">
    <location>
        <begin position="288"/>
        <end position="305"/>
    </location>
</feature>
<feature type="transmembrane region" description="Helical" evidence="5">
    <location>
        <begin position="226"/>
        <end position="251"/>
    </location>
</feature>
<evidence type="ECO:0000256" key="4">
    <source>
        <dbReference type="ARBA" id="ARBA00023136"/>
    </source>
</evidence>
<keyword evidence="4 5" id="KW-0472">Membrane</keyword>
<evidence type="ECO:0000313" key="8">
    <source>
        <dbReference type="Proteomes" id="UP000240400"/>
    </source>
</evidence>
<dbReference type="Proteomes" id="UP000240400">
    <property type="component" value="Unassembled WGS sequence"/>
</dbReference>
<evidence type="ECO:0000256" key="1">
    <source>
        <dbReference type="ARBA" id="ARBA00004141"/>
    </source>
</evidence>
<feature type="transmembrane region" description="Helical" evidence="5">
    <location>
        <begin position="18"/>
        <end position="35"/>
    </location>
</feature>
<keyword evidence="3 5" id="KW-1133">Transmembrane helix</keyword>
<dbReference type="GO" id="GO:0140359">
    <property type="term" value="F:ABC-type transporter activity"/>
    <property type="evidence" value="ECO:0007669"/>
    <property type="project" value="InterPro"/>
</dbReference>
<dbReference type="GeneID" id="66775741"/>
<dbReference type="GO" id="GO:0016020">
    <property type="term" value="C:membrane"/>
    <property type="evidence" value="ECO:0007669"/>
    <property type="project" value="UniProtKB-SubCell"/>
</dbReference>
<evidence type="ECO:0000313" key="7">
    <source>
        <dbReference type="EMBL" id="PTK59836.1"/>
    </source>
</evidence>
<organism evidence="7 8">
    <name type="scientific">Staphylococcus nepalensis</name>
    <dbReference type="NCBI Taxonomy" id="214473"/>
    <lineage>
        <taxon>Bacteria</taxon>
        <taxon>Bacillati</taxon>
        <taxon>Bacillota</taxon>
        <taxon>Bacilli</taxon>
        <taxon>Bacillales</taxon>
        <taxon>Staphylococcaceae</taxon>
        <taxon>Staphylococcus</taxon>
    </lineage>
</organism>
<dbReference type="InterPro" id="IPR013525">
    <property type="entry name" value="ABC2_TM"/>
</dbReference>
<accession>A0A291JH05</accession>
<dbReference type="Gene3D" id="3.40.1710.10">
    <property type="entry name" value="abc type-2 transporter like domain"/>
    <property type="match status" value="1"/>
</dbReference>
<dbReference type="RefSeq" id="WP_096808272.1">
    <property type="nucleotide sequence ID" value="NZ_CABIWM010000001.1"/>
</dbReference>
<dbReference type="KEGG" id="snl:BJD96_01480"/>
<evidence type="ECO:0000259" key="6">
    <source>
        <dbReference type="Pfam" id="PF12698"/>
    </source>
</evidence>
<protein>
    <submittedName>
        <fullName evidence="7">ABC transporter permease</fullName>
    </submittedName>
</protein>
<dbReference type="EMBL" id="PZHR01000014">
    <property type="protein sequence ID" value="PTK59836.1"/>
    <property type="molecule type" value="Genomic_DNA"/>
</dbReference>
<keyword evidence="2 5" id="KW-0812">Transmembrane</keyword>
<dbReference type="Pfam" id="PF12698">
    <property type="entry name" value="ABC2_membrane_3"/>
    <property type="match status" value="1"/>
</dbReference>
<name>A0A291JH05_9STAP</name>
<feature type="domain" description="ABC-2 type transporter transmembrane" evidence="6">
    <location>
        <begin position="19"/>
        <end position="277"/>
    </location>
</feature>
<dbReference type="AlphaFoldDB" id="A0A291JH05"/>
<sequence length="307" mass="35599">MIQPYFFIVVKKQWKQHLMFLCVLLFTLLSIWSVYKVLNKSLQIPVAIQDMDQSSVSKALVQNITRNEFITTIKVPTDETYLDEYIDRKEATVSLKIPENFSQRLQENNLKETIVLYGRDDFIGNITLEIISRSLYEQQIPNIIKSHLEYKGDDVTLNKVNNTLNKKTPQSQIAHYFVKDHSETSISLSIIFAIVLCVSSIQIVLHQRLKQNGPLIRLFIYQYSQLKLYATYIITHTVLLLAVLVISAILFNQSLSWGFYSKSFLIILLFEAGVTYLLFKVNTLSHRLFLTLIYGLVISFIYIVIQI</sequence>
<feature type="transmembrane region" description="Helical" evidence="5">
    <location>
        <begin position="257"/>
        <end position="279"/>
    </location>
</feature>
<comment type="subcellular location">
    <subcellularLocation>
        <location evidence="1">Membrane</location>
        <topology evidence="1">Multi-pass membrane protein</topology>
    </subcellularLocation>
</comment>
<evidence type="ECO:0000256" key="2">
    <source>
        <dbReference type="ARBA" id="ARBA00022692"/>
    </source>
</evidence>
<reference evidence="7 8" key="1">
    <citation type="journal article" date="2016" name="Front. Microbiol.">
        <title>Comprehensive Phylogenetic Analysis of Bovine Non-aureus Staphylococci Species Based on Whole-Genome Sequencing.</title>
        <authorList>
            <person name="Naushad S."/>
            <person name="Barkema H.W."/>
            <person name="Luby C."/>
            <person name="Condas L.A."/>
            <person name="Nobrega D.B."/>
            <person name="Carson D.A."/>
            <person name="De Buck J."/>
        </authorList>
    </citation>
    <scope>NUCLEOTIDE SEQUENCE [LARGE SCALE GENOMIC DNA]</scope>
    <source>
        <strain evidence="7 8">SNUC 4337</strain>
    </source>
</reference>
<proteinExistence type="predicted"/>
<evidence type="ECO:0000256" key="3">
    <source>
        <dbReference type="ARBA" id="ARBA00022989"/>
    </source>
</evidence>
<evidence type="ECO:0000256" key="5">
    <source>
        <dbReference type="SAM" id="Phobius"/>
    </source>
</evidence>
<feature type="transmembrane region" description="Helical" evidence="5">
    <location>
        <begin position="186"/>
        <end position="205"/>
    </location>
</feature>
<comment type="caution">
    <text evidence="7">The sequence shown here is derived from an EMBL/GenBank/DDBJ whole genome shotgun (WGS) entry which is preliminary data.</text>
</comment>